<dbReference type="AlphaFoldDB" id="A0AA47MFX0"/>
<evidence type="ECO:0000313" key="2">
    <source>
        <dbReference type="EMBL" id="KAK0139390.1"/>
    </source>
</evidence>
<accession>A0AA47MFX0</accession>
<protein>
    <submittedName>
        <fullName evidence="2">Uncharacterized protein</fullName>
    </submittedName>
</protein>
<sequence length="164" mass="16834">MAPEQQIIDVQIAAATVPEIIRLSPVALSPKKETEAPEQSALAAASVVEPTSGPPEVSPAVLQPTPEGAPLEILGPITAGPSGNGDLQKGGLEDGRPAVLEDAPPPPTKTKNLSAGSVQGPDPGTRSNRPDPADQIQRTRSSGPTALLQPTLRETNPQESQTPN</sequence>
<dbReference type="Proteomes" id="UP001174136">
    <property type="component" value="Unassembled WGS sequence"/>
</dbReference>
<comment type="caution">
    <text evidence="2">The sequence shown here is derived from an EMBL/GenBank/DDBJ whole genome shotgun (WGS) entry which is preliminary data.</text>
</comment>
<evidence type="ECO:0000256" key="1">
    <source>
        <dbReference type="SAM" id="MobiDB-lite"/>
    </source>
</evidence>
<proteinExistence type="predicted"/>
<name>A0AA47MFX0_MERPO</name>
<feature type="compositionally biased region" description="Polar residues" evidence="1">
    <location>
        <begin position="152"/>
        <end position="164"/>
    </location>
</feature>
<gene>
    <name evidence="2" type="ORF">N1851_023895</name>
</gene>
<dbReference type="EMBL" id="JAOPHQ010004397">
    <property type="protein sequence ID" value="KAK0139390.1"/>
    <property type="molecule type" value="Genomic_DNA"/>
</dbReference>
<evidence type="ECO:0000313" key="3">
    <source>
        <dbReference type="Proteomes" id="UP001174136"/>
    </source>
</evidence>
<organism evidence="2 3">
    <name type="scientific">Merluccius polli</name>
    <name type="common">Benguela hake</name>
    <name type="synonym">Merluccius cadenati</name>
    <dbReference type="NCBI Taxonomy" id="89951"/>
    <lineage>
        <taxon>Eukaryota</taxon>
        <taxon>Metazoa</taxon>
        <taxon>Chordata</taxon>
        <taxon>Craniata</taxon>
        <taxon>Vertebrata</taxon>
        <taxon>Euteleostomi</taxon>
        <taxon>Actinopterygii</taxon>
        <taxon>Neopterygii</taxon>
        <taxon>Teleostei</taxon>
        <taxon>Neoteleostei</taxon>
        <taxon>Acanthomorphata</taxon>
        <taxon>Zeiogadaria</taxon>
        <taxon>Gadariae</taxon>
        <taxon>Gadiformes</taxon>
        <taxon>Gadoidei</taxon>
        <taxon>Merlucciidae</taxon>
        <taxon>Merluccius</taxon>
    </lineage>
</organism>
<reference evidence="2" key="1">
    <citation type="journal article" date="2023" name="Front. Mar. Sci.">
        <title>A new Merluccius polli reference genome to investigate the effects of global change in West African waters.</title>
        <authorList>
            <person name="Mateo J.L."/>
            <person name="Blanco-Fernandez C."/>
            <person name="Garcia-Vazquez E."/>
            <person name="Machado-Schiaffino G."/>
        </authorList>
    </citation>
    <scope>NUCLEOTIDE SEQUENCE</scope>
    <source>
        <strain evidence="2">C29</strain>
        <tissue evidence="2">Fin</tissue>
    </source>
</reference>
<feature type="region of interest" description="Disordered" evidence="1">
    <location>
        <begin position="28"/>
        <end position="164"/>
    </location>
</feature>
<keyword evidence="3" id="KW-1185">Reference proteome</keyword>